<keyword evidence="8" id="KW-1185">Reference proteome</keyword>
<evidence type="ECO:0000256" key="4">
    <source>
        <dbReference type="ARBA" id="ARBA00023136"/>
    </source>
</evidence>
<feature type="transmembrane region" description="Helical" evidence="5">
    <location>
        <begin position="62"/>
        <end position="83"/>
    </location>
</feature>
<evidence type="ECO:0000313" key="7">
    <source>
        <dbReference type="EMBL" id="KAF3768741.1"/>
    </source>
</evidence>
<feature type="domain" description="Major facilitator superfamily (MFS) profile" evidence="6">
    <location>
        <begin position="39"/>
        <end position="500"/>
    </location>
</feature>
<feature type="transmembrane region" description="Helical" evidence="5">
    <location>
        <begin position="472"/>
        <end position="496"/>
    </location>
</feature>
<dbReference type="AlphaFoldDB" id="A0A9P5CSV1"/>
<organism evidence="7 8">
    <name type="scientific">Cryphonectria parasitica (strain ATCC 38755 / EP155)</name>
    <dbReference type="NCBI Taxonomy" id="660469"/>
    <lineage>
        <taxon>Eukaryota</taxon>
        <taxon>Fungi</taxon>
        <taxon>Dikarya</taxon>
        <taxon>Ascomycota</taxon>
        <taxon>Pezizomycotina</taxon>
        <taxon>Sordariomycetes</taxon>
        <taxon>Sordariomycetidae</taxon>
        <taxon>Diaporthales</taxon>
        <taxon>Cryphonectriaceae</taxon>
        <taxon>Cryphonectria-Endothia species complex</taxon>
        <taxon>Cryphonectria</taxon>
    </lineage>
</organism>
<dbReference type="Gene3D" id="1.20.1250.20">
    <property type="entry name" value="MFS general substrate transporter like domains"/>
    <property type="match status" value="1"/>
</dbReference>
<proteinExistence type="predicted"/>
<keyword evidence="2 5" id="KW-0812">Transmembrane</keyword>
<dbReference type="Pfam" id="PF07690">
    <property type="entry name" value="MFS_1"/>
    <property type="match status" value="1"/>
</dbReference>
<dbReference type="SUPFAM" id="SSF103473">
    <property type="entry name" value="MFS general substrate transporter"/>
    <property type="match status" value="1"/>
</dbReference>
<dbReference type="PROSITE" id="PS50850">
    <property type="entry name" value="MFS"/>
    <property type="match status" value="1"/>
</dbReference>
<feature type="transmembrane region" description="Helical" evidence="5">
    <location>
        <begin position="296"/>
        <end position="317"/>
    </location>
</feature>
<feature type="transmembrane region" description="Helical" evidence="5">
    <location>
        <begin position="337"/>
        <end position="357"/>
    </location>
</feature>
<dbReference type="RefSeq" id="XP_040779702.1">
    <property type="nucleotide sequence ID" value="XM_040921216.1"/>
</dbReference>
<feature type="transmembrane region" description="Helical" evidence="5">
    <location>
        <begin position="121"/>
        <end position="138"/>
    </location>
</feature>
<dbReference type="GeneID" id="63838345"/>
<keyword evidence="3 5" id="KW-1133">Transmembrane helix</keyword>
<reference evidence="7" key="1">
    <citation type="journal article" date="2020" name="Phytopathology">
        <title>Genome sequence of the chestnut blight fungus Cryphonectria parasitica EP155: A fundamental resource for an archetypical invasive plant pathogen.</title>
        <authorList>
            <person name="Crouch J.A."/>
            <person name="Dawe A."/>
            <person name="Aerts A."/>
            <person name="Barry K."/>
            <person name="Churchill A.C.L."/>
            <person name="Grimwood J."/>
            <person name="Hillman B."/>
            <person name="Milgroom M.G."/>
            <person name="Pangilinan J."/>
            <person name="Smith M."/>
            <person name="Salamov A."/>
            <person name="Schmutz J."/>
            <person name="Yadav J."/>
            <person name="Grigoriev I.V."/>
            <person name="Nuss D."/>
        </authorList>
    </citation>
    <scope>NUCLEOTIDE SEQUENCE</scope>
    <source>
        <strain evidence="7">EP155</strain>
    </source>
</reference>
<dbReference type="Proteomes" id="UP000803844">
    <property type="component" value="Unassembled WGS sequence"/>
</dbReference>
<comment type="subcellular location">
    <subcellularLocation>
        <location evidence="1">Membrane</location>
        <topology evidence="1">Multi-pass membrane protein</topology>
    </subcellularLocation>
</comment>
<feature type="transmembrane region" description="Helical" evidence="5">
    <location>
        <begin position="20"/>
        <end position="42"/>
    </location>
</feature>
<evidence type="ECO:0000256" key="3">
    <source>
        <dbReference type="ARBA" id="ARBA00022989"/>
    </source>
</evidence>
<gene>
    <name evidence="7" type="ORF">M406DRAFT_337109</name>
</gene>
<keyword evidence="4 5" id="KW-0472">Membrane</keyword>
<accession>A0A9P5CSV1</accession>
<evidence type="ECO:0000259" key="6">
    <source>
        <dbReference type="PROSITE" id="PS50850"/>
    </source>
</evidence>
<feature type="transmembrane region" description="Helical" evidence="5">
    <location>
        <begin position="209"/>
        <end position="229"/>
    </location>
</feature>
<feature type="transmembrane region" description="Helical" evidence="5">
    <location>
        <begin position="378"/>
        <end position="399"/>
    </location>
</feature>
<protein>
    <submittedName>
        <fullName evidence="7">MFS general substrate transporter</fullName>
    </submittedName>
</protein>
<feature type="transmembrane region" description="Helical" evidence="5">
    <location>
        <begin position="150"/>
        <end position="167"/>
    </location>
</feature>
<evidence type="ECO:0000256" key="2">
    <source>
        <dbReference type="ARBA" id="ARBA00022692"/>
    </source>
</evidence>
<dbReference type="InterPro" id="IPR011701">
    <property type="entry name" value="MFS"/>
</dbReference>
<name>A0A9P5CSV1_CRYP1</name>
<feature type="transmembrane region" description="Helical" evidence="5">
    <location>
        <begin position="89"/>
        <end position="109"/>
    </location>
</feature>
<dbReference type="PANTHER" id="PTHR23502">
    <property type="entry name" value="MAJOR FACILITATOR SUPERFAMILY"/>
    <property type="match status" value="1"/>
</dbReference>
<evidence type="ECO:0000256" key="1">
    <source>
        <dbReference type="ARBA" id="ARBA00004141"/>
    </source>
</evidence>
<evidence type="ECO:0000313" key="8">
    <source>
        <dbReference type="Proteomes" id="UP000803844"/>
    </source>
</evidence>
<dbReference type="GO" id="GO:0022857">
    <property type="term" value="F:transmembrane transporter activity"/>
    <property type="evidence" value="ECO:0007669"/>
    <property type="project" value="InterPro"/>
</dbReference>
<evidence type="ECO:0000256" key="5">
    <source>
        <dbReference type="SAM" id="Phobius"/>
    </source>
</evidence>
<dbReference type="OrthoDB" id="268400at2759"/>
<dbReference type="EMBL" id="MU032345">
    <property type="protein sequence ID" value="KAF3768741.1"/>
    <property type="molecule type" value="Genomic_DNA"/>
</dbReference>
<sequence>MPTPDPRDPLNLPVWRKWAAVTSLSFFGALALASEFIIGALVPVFVLEYDGIDPRILGSPDLGALAGVGGAVNLNPFSVLAGLGGPPVWQVALLSSLPLLMNGVASYVLVPLSIAVGRRPVLLAVGVMAWAGGLWAGASRSLPSHLAARAFQGLGAGAVEALIPLVVQDMMFIHQRNRAISLIGAAQGVFIVSLGIASPIIVVRLNWRYIYWITAGLGVLAWFFLLAFVPESRFIRSDAELAGRPVYALYPGETRPRLDPSSYGPRDKKSNFGILNVNPEWRRARRAVWETIKTSVIPNILWVMLTNSALVSIQGAAGQVGSAVLLAAGWQFEHLGLAVIPVVVASPFVWFFGGYLADRVSNWHAKKAGGRREPEAHLVSLVLPLLCGIAGTVLFGYAADNVSTVPIIVFLISIFLIGFAFLTANALLSVYLVESYPGYAGPVLINISSFRLIIGFALSFDATTWVEQLGFMKSFCIYAAALGIVTLGLPLVYFYGKKIRAFTAGKQCCGTMTVDS</sequence>
<feature type="transmembrane region" description="Helical" evidence="5">
    <location>
        <begin position="179"/>
        <end position="203"/>
    </location>
</feature>
<dbReference type="InterPro" id="IPR036259">
    <property type="entry name" value="MFS_trans_sf"/>
</dbReference>
<feature type="transmembrane region" description="Helical" evidence="5">
    <location>
        <begin position="439"/>
        <end position="460"/>
    </location>
</feature>
<dbReference type="GO" id="GO:0005886">
    <property type="term" value="C:plasma membrane"/>
    <property type="evidence" value="ECO:0007669"/>
    <property type="project" value="TreeGrafter"/>
</dbReference>
<dbReference type="PANTHER" id="PTHR23502:SF164">
    <property type="entry name" value="MAJOR FACILITATOR SUPERFAMILY (MFS) PROFILE DOMAIN-CONTAINING PROTEIN"/>
    <property type="match status" value="1"/>
</dbReference>
<comment type="caution">
    <text evidence="7">The sequence shown here is derived from an EMBL/GenBank/DDBJ whole genome shotgun (WGS) entry which is preliminary data.</text>
</comment>
<feature type="transmembrane region" description="Helical" evidence="5">
    <location>
        <begin position="405"/>
        <end position="432"/>
    </location>
</feature>
<dbReference type="InterPro" id="IPR020846">
    <property type="entry name" value="MFS_dom"/>
</dbReference>